<keyword evidence="4 5" id="KW-0143">Chaperone</keyword>
<evidence type="ECO:0000256" key="1">
    <source>
        <dbReference type="ARBA" id="ARBA00008020"/>
    </source>
</evidence>
<dbReference type="PROSITE" id="PS00750">
    <property type="entry name" value="TCP1_1"/>
    <property type="match status" value="1"/>
</dbReference>
<dbReference type="GO" id="GO:0051082">
    <property type="term" value="F:unfolded protein binding"/>
    <property type="evidence" value="ECO:0007669"/>
    <property type="project" value="InterPro"/>
</dbReference>
<keyword evidence="8" id="KW-1185">Reference proteome</keyword>
<keyword evidence="2 5" id="KW-0547">Nucleotide-binding</keyword>
<dbReference type="SUPFAM" id="SSF52029">
    <property type="entry name" value="GroEL apical domain-like"/>
    <property type="match status" value="1"/>
</dbReference>
<dbReference type="InterPro" id="IPR053374">
    <property type="entry name" value="TCP-1_chaperonin"/>
</dbReference>
<feature type="region of interest" description="Disordered" evidence="6">
    <location>
        <begin position="1"/>
        <end position="20"/>
    </location>
</feature>
<gene>
    <name evidence="7" type="ORF">CK500_05825</name>
</gene>
<evidence type="ECO:0000256" key="3">
    <source>
        <dbReference type="ARBA" id="ARBA00022840"/>
    </source>
</evidence>
<dbReference type="RefSeq" id="WP_095636314.1">
    <property type="nucleotide sequence ID" value="NZ_NSKC01000003.1"/>
</dbReference>
<dbReference type="PRINTS" id="PR00304">
    <property type="entry name" value="TCOMPLEXTCP1"/>
</dbReference>
<dbReference type="InterPro" id="IPR027409">
    <property type="entry name" value="GroEL-like_apical_dom_sf"/>
</dbReference>
<dbReference type="Proteomes" id="UP000218083">
    <property type="component" value="Unassembled WGS sequence"/>
</dbReference>
<dbReference type="Pfam" id="PF00118">
    <property type="entry name" value="Cpn60_TCP1"/>
    <property type="match status" value="1"/>
</dbReference>
<evidence type="ECO:0000256" key="6">
    <source>
        <dbReference type="SAM" id="MobiDB-lite"/>
    </source>
</evidence>
<dbReference type="Gene3D" id="3.50.7.10">
    <property type="entry name" value="GroEL"/>
    <property type="match status" value="1"/>
</dbReference>
<comment type="caution">
    <text evidence="7">The sequence shown here is derived from an EMBL/GenBank/DDBJ whole genome shotgun (WGS) entry which is preliminary data.</text>
</comment>
<dbReference type="PANTHER" id="PTHR11353">
    <property type="entry name" value="CHAPERONIN"/>
    <property type="match status" value="1"/>
</dbReference>
<dbReference type="GO" id="GO:0005524">
    <property type="term" value="F:ATP binding"/>
    <property type="evidence" value="ECO:0007669"/>
    <property type="project" value="UniProtKB-KW"/>
</dbReference>
<dbReference type="AlphaFoldDB" id="A0A2A2FGG3"/>
<sequence length="559" mass="57910">MSPPAHTSDTDRTDPGTDTIAPGVAVAETVRSTLGPNGRDKMIVGRDGTVIVTNTGSSILDRLEVDDPIGRVVVGAAEAQDRRVGDGTTTQVLLVGELLSTARSLFDRGVHPTAVAAGYKRAAGHARERLEEYAVPLDRGDEGPLRRVAMTAVTGRWDEAAARQFAEYTLSALRAVDFDVSRLTLHDAPGGDLFDSSLIDGIAVDMDASSTAVDGIDAGTPRSYTAPAIAAVDAEITPDAADASGTLSLDDPDDLAEMRAYARDSRAALVESVAEAGTDVLFCQKSIDDAVRTALSRRGVLAVERTRQDEFDAIVRATGASRVMDAGALDADALGRGGAVERRSVGRSSLLVVTDCPEETHASLVLRGGTPHVAAETRRIVTDCVDVVRQARRDGAVVPGGGASWLALARDVSARADALDGREQLAAEGFAESLEAVPRVLAENAGLDPIDALAELRSRHHDGDRAVGVDAGGSLRDMRAAGVLEPVTVVDACLANALETTARILRIDEVLPAESAADGASEGHAHGGPTGTGGHGSQTGNHGGHAADHGGGYPWALSH</sequence>
<evidence type="ECO:0000256" key="4">
    <source>
        <dbReference type="ARBA" id="ARBA00023186"/>
    </source>
</evidence>
<name>A0A2A2FGG3_9EURY</name>
<organism evidence="7 8">
    <name type="scientific">Halorubrum salipaludis</name>
    <dbReference type="NCBI Taxonomy" id="2032630"/>
    <lineage>
        <taxon>Archaea</taxon>
        <taxon>Methanobacteriati</taxon>
        <taxon>Methanobacteriota</taxon>
        <taxon>Stenosarchaea group</taxon>
        <taxon>Halobacteria</taxon>
        <taxon>Halobacteriales</taxon>
        <taxon>Haloferacaceae</taxon>
        <taxon>Halorubrum</taxon>
    </lineage>
</organism>
<feature type="compositionally biased region" description="Gly residues" evidence="6">
    <location>
        <begin position="526"/>
        <end position="553"/>
    </location>
</feature>
<dbReference type="Gene3D" id="1.10.560.10">
    <property type="entry name" value="GroEL-like equatorial domain"/>
    <property type="match status" value="1"/>
</dbReference>
<proteinExistence type="inferred from homology"/>
<evidence type="ECO:0000256" key="5">
    <source>
        <dbReference type="RuleBase" id="RU004187"/>
    </source>
</evidence>
<dbReference type="GO" id="GO:0140662">
    <property type="term" value="F:ATP-dependent protein folding chaperone"/>
    <property type="evidence" value="ECO:0007669"/>
    <property type="project" value="InterPro"/>
</dbReference>
<keyword evidence="3 5" id="KW-0067">ATP-binding</keyword>
<dbReference type="Gene3D" id="3.30.260.10">
    <property type="entry name" value="TCP-1-like chaperonin intermediate domain"/>
    <property type="match status" value="1"/>
</dbReference>
<reference evidence="7 8" key="1">
    <citation type="submission" date="2017-08" db="EMBL/GenBank/DDBJ databases">
        <title>The strain WRN001 was isolated from Binhai saline alkaline soil, Tianjin, China.</title>
        <authorList>
            <person name="Liu D."/>
            <person name="Zhang G."/>
        </authorList>
    </citation>
    <scope>NUCLEOTIDE SEQUENCE [LARGE SCALE GENOMIC DNA]</scope>
    <source>
        <strain evidence="7 8">WN019</strain>
    </source>
</reference>
<evidence type="ECO:0000313" key="8">
    <source>
        <dbReference type="Proteomes" id="UP000218083"/>
    </source>
</evidence>
<evidence type="ECO:0000256" key="2">
    <source>
        <dbReference type="ARBA" id="ARBA00022741"/>
    </source>
</evidence>
<dbReference type="InterPro" id="IPR002423">
    <property type="entry name" value="Cpn60/GroEL/TCP-1"/>
</dbReference>
<dbReference type="SUPFAM" id="SSF48592">
    <property type="entry name" value="GroEL equatorial domain-like"/>
    <property type="match status" value="1"/>
</dbReference>
<dbReference type="InterPro" id="IPR027410">
    <property type="entry name" value="TCP-1-like_intermed_sf"/>
</dbReference>
<dbReference type="EMBL" id="NSKC01000003">
    <property type="protein sequence ID" value="PAU83950.1"/>
    <property type="molecule type" value="Genomic_DNA"/>
</dbReference>
<comment type="similarity">
    <text evidence="1 5">Belongs to the TCP-1 chaperonin family.</text>
</comment>
<dbReference type="InterPro" id="IPR017998">
    <property type="entry name" value="Chaperone_TCP-1"/>
</dbReference>
<feature type="region of interest" description="Disordered" evidence="6">
    <location>
        <begin position="515"/>
        <end position="559"/>
    </location>
</feature>
<dbReference type="SUPFAM" id="SSF54849">
    <property type="entry name" value="GroEL-intermediate domain like"/>
    <property type="match status" value="1"/>
</dbReference>
<accession>A0A2A2FGG3</accession>
<dbReference type="InterPro" id="IPR002194">
    <property type="entry name" value="Chaperonin_TCP-1_CS"/>
</dbReference>
<protein>
    <submittedName>
        <fullName evidence="7">Chaperonin Cpn60</fullName>
    </submittedName>
</protein>
<dbReference type="OrthoDB" id="220849at2157"/>
<evidence type="ECO:0000313" key="7">
    <source>
        <dbReference type="EMBL" id="PAU83950.1"/>
    </source>
</evidence>
<dbReference type="PROSITE" id="PS00995">
    <property type="entry name" value="TCP1_3"/>
    <property type="match status" value="1"/>
</dbReference>
<dbReference type="InterPro" id="IPR027413">
    <property type="entry name" value="GROEL-like_equatorial_sf"/>
</dbReference>
<dbReference type="NCBIfam" id="NF041083">
    <property type="entry name" value="thermosome_beta"/>
    <property type="match status" value="1"/>
</dbReference>
<dbReference type="GO" id="GO:0016887">
    <property type="term" value="F:ATP hydrolysis activity"/>
    <property type="evidence" value="ECO:0007669"/>
    <property type="project" value="InterPro"/>
</dbReference>